<evidence type="ECO:0000256" key="1">
    <source>
        <dbReference type="SAM" id="Coils"/>
    </source>
</evidence>
<evidence type="ECO:0000256" key="2">
    <source>
        <dbReference type="SAM" id="MobiDB-lite"/>
    </source>
</evidence>
<reference evidence="3 4" key="1">
    <citation type="submission" date="2024-09" db="EMBL/GenBank/DDBJ databases">
        <title>Chromosome-scale assembly of Riccia sorocarpa.</title>
        <authorList>
            <person name="Paukszto L."/>
        </authorList>
    </citation>
    <scope>NUCLEOTIDE SEQUENCE [LARGE SCALE GENOMIC DNA]</scope>
    <source>
        <strain evidence="3">LP-2024</strain>
        <tissue evidence="3">Aerial parts of the thallus</tissue>
    </source>
</reference>
<organism evidence="3 4">
    <name type="scientific">Riccia sorocarpa</name>
    <dbReference type="NCBI Taxonomy" id="122646"/>
    <lineage>
        <taxon>Eukaryota</taxon>
        <taxon>Viridiplantae</taxon>
        <taxon>Streptophyta</taxon>
        <taxon>Embryophyta</taxon>
        <taxon>Marchantiophyta</taxon>
        <taxon>Marchantiopsida</taxon>
        <taxon>Marchantiidae</taxon>
        <taxon>Marchantiales</taxon>
        <taxon>Ricciaceae</taxon>
        <taxon>Riccia</taxon>
    </lineage>
</organism>
<feature type="region of interest" description="Disordered" evidence="2">
    <location>
        <begin position="360"/>
        <end position="379"/>
    </location>
</feature>
<accession>A0ABD3HCM0</accession>
<sequence>MGLIGYKEGETLLSLRNKLESTQYFSSSFQFWDSRLSSPVHIKLEGLIFIENLEGKVVVFETKDLKVGLEPLSGKGVAEKAVVDYKKEVALLDDAPFEYTEPEEVAVNSSVASSEPSVAGDDRLEGKALFLSKKMLAVAEAAWRDQVEKLIRWQQKVNKGDHAWRVKTWDAGDNALGTFECLECHCQLAEKTDNNKLRAKVSDLQYHVNMLNEHVNKAKQTTADHESSLKGANQTRQQIASLQDEVSRFKEQQGKWLSDKVTLQKMIESLRADKHEAVQAKETAEVELRAAMAAAEGYKKSMDSELDTAAAAQLEKDRLNDEVSTLKFSLERAEKNTLLAHQELASVRVQLRRFQIHEGSNSAREKSNSTVILYTNSRS</sequence>
<keyword evidence="4" id="KW-1185">Reference proteome</keyword>
<keyword evidence="1" id="KW-0175">Coiled coil</keyword>
<evidence type="ECO:0000313" key="4">
    <source>
        <dbReference type="Proteomes" id="UP001633002"/>
    </source>
</evidence>
<dbReference type="Proteomes" id="UP001633002">
    <property type="component" value="Unassembled WGS sequence"/>
</dbReference>
<feature type="coiled-coil region" evidence="1">
    <location>
        <begin position="232"/>
        <end position="336"/>
    </location>
</feature>
<dbReference type="AlphaFoldDB" id="A0ABD3HCM0"/>
<dbReference type="EMBL" id="JBJQOH010000004">
    <property type="protein sequence ID" value="KAL3688611.1"/>
    <property type="molecule type" value="Genomic_DNA"/>
</dbReference>
<evidence type="ECO:0000313" key="3">
    <source>
        <dbReference type="EMBL" id="KAL3688611.1"/>
    </source>
</evidence>
<name>A0ABD3HCM0_9MARC</name>
<comment type="caution">
    <text evidence="3">The sequence shown here is derived from an EMBL/GenBank/DDBJ whole genome shotgun (WGS) entry which is preliminary data.</text>
</comment>
<proteinExistence type="predicted"/>
<gene>
    <name evidence="3" type="ORF">R1sor_014920</name>
</gene>
<protein>
    <submittedName>
        <fullName evidence="3">Uncharacterized protein</fullName>
    </submittedName>
</protein>